<protein>
    <submittedName>
        <fullName evidence="1">Uncharacterized protein</fullName>
    </submittedName>
</protein>
<dbReference type="AlphaFoldDB" id="S7V917"/>
<dbReference type="EMBL" id="ATNM01000142">
    <property type="protein sequence ID" value="EPR66715.1"/>
    <property type="molecule type" value="Genomic_DNA"/>
</dbReference>
<evidence type="ECO:0000313" key="1">
    <source>
        <dbReference type="EMBL" id="EPR66715.1"/>
    </source>
</evidence>
<name>S7V917_9BACT</name>
<gene>
    <name evidence="1" type="ORF">ADICYQ_4302</name>
</gene>
<reference evidence="1 2" key="1">
    <citation type="journal article" date="2013" name="Genome Announc.">
        <title>Draft Genome Sequence of Cyclobacterium qasimii Strain M12-11BT, Isolated from Arctic Marine Sediment.</title>
        <authorList>
            <person name="Shivaji S."/>
            <person name="Ara S."/>
            <person name="Singh A."/>
            <person name="Kumar Pinnaka A."/>
        </authorList>
    </citation>
    <scope>NUCLEOTIDE SEQUENCE [LARGE SCALE GENOMIC DNA]</scope>
    <source>
        <strain evidence="1 2">M12-11B</strain>
    </source>
</reference>
<evidence type="ECO:0000313" key="2">
    <source>
        <dbReference type="Proteomes" id="UP000014974"/>
    </source>
</evidence>
<accession>S7V917</accession>
<proteinExistence type="predicted"/>
<organism evidence="1 2">
    <name type="scientific">Cyclobacterium qasimii M12-11B</name>
    <dbReference type="NCBI Taxonomy" id="641524"/>
    <lineage>
        <taxon>Bacteria</taxon>
        <taxon>Pseudomonadati</taxon>
        <taxon>Bacteroidota</taxon>
        <taxon>Cytophagia</taxon>
        <taxon>Cytophagales</taxon>
        <taxon>Cyclobacteriaceae</taxon>
        <taxon>Cyclobacterium</taxon>
    </lineage>
</organism>
<comment type="caution">
    <text evidence="1">The sequence shown here is derived from an EMBL/GenBank/DDBJ whole genome shotgun (WGS) entry which is preliminary data.</text>
</comment>
<sequence length="39" mass="4517">MKISKSPIQSELGFFIPNLLCSKRDWVQYANVFSNVDIK</sequence>
<dbReference type="Proteomes" id="UP000014974">
    <property type="component" value="Unassembled WGS sequence"/>
</dbReference>
<dbReference type="STRING" id="641524.ADICYQ_4302"/>